<dbReference type="PANTHER" id="PTHR31252:SF11">
    <property type="entry name" value="DUF4419 DOMAIN-CONTAINING PROTEIN"/>
    <property type="match status" value="1"/>
</dbReference>
<reference evidence="1" key="1">
    <citation type="journal article" date="2020" name="Stud. Mycol.">
        <title>101 Dothideomycetes genomes: a test case for predicting lifestyles and emergence of pathogens.</title>
        <authorList>
            <person name="Haridas S."/>
            <person name="Albert R."/>
            <person name="Binder M."/>
            <person name="Bloem J."/>
            <person name="Labutti K."/>
            <person name="Salamov A."/>
            <person name="Andreopoulos B."/>
            <person name="Baker S."/>
            <person name="Barry K."/>
            <person name="Bills G."/>
            <person name="Bluhm B."/>
            <person name="Cannon C."/>
            <person name="Castanera R."/>
            <person name="Culley D."/>
            <person name="Daum C."/>
            <person name="Ezra D."/>
            <person name="Gonzalez J."/>
            <person name="Henrissat B."/>
            <person name="Kuo A."/>
            <person name="Liang C."/>
            <person name="Lipzen A."/>
            <person name="Lutzoni F."/>
            <person name="Magnuson J."/>
            <person name="Mondo S."/>
            <person name="Nolan M."/>
            <person name="Ohm R."/>
            <person name="Pangilinan J."/>
            <person name="Park H.-J."/>
            <person name="Ramirez L."/>
            <person name="Alfaro M."/>
            <person name="Sun H."/>
            <person name="Tritt A."/>
            <person name="Yoshinaga Y."/>
            <person name="Zwiers L.-H."/>
            <person name="Turgeon B."/>
            <person name="Goodwin S."/>
            <person name="Spatafora J."/>
            <person name="Crous P."/>
            <person name="Grigoriev I."/>
        </authorList>
    </citation>
    <scope>NUCLEOTIDE SEQUENCE</scope>
    <source>
        <strain evidence="1">CBS 130266</strain>
    </source>
</reference>
<gene>
    <name evidence="1" type="ORF">EJ08DRAFT_668584</name>
</gene>
<dbReference type="AlphaFoldDB" id="A0A9P4NY84"/>
<name>A0A9P4NY84_9PEZI</name>
<dbReference type="PANTHER" id="PTHR31252">
    <property type="entry name" value="DUF4419 DOMAIN-CONTAINING PROTEIN"/>
    <property type="match status" value="1"/>
</dbReference>
<keyword evidence="2" id="KW-1185">Reference proteome</keyword>
<protein>
    <submittedName>
        <fullName evidence="1">Uncharacterized protein</fullName>
    </submittedName>
</protein>
<dbReference type="OrthoDB" id="9978173at2759"/>
<dbReference type="Proteomes" id="UP000800235">
    <property type="component" value="Unassembled WGS sequence"/>
</dbReference>
<proteinExistence type="predicted"/>
<dbReference type="EMBL" id="MU007018">
    <property type="protein sequence ID" value="KAF2433951.1"/>
    <property type="molecule type" value="Genomic_DNA"/>
</dbReference>
<sequence length="329" mass="36877">MPVTMQRADPNILYNLQTTSNGFVETVIKAYSSHRHLTLRPEDVWLAVLTQFNSYVNAHAEELRPQFVGHGGKKELVLRYGGERTTFNFGRFANDMGSLLQKNIVDPELRDWLLPCFSTTTRHDIVVGSIVMMSSMQSYFGYECRVECAKIEKLTTFGEEPTKFHSLLKPVLAGFVQSFDEPNSAEIISFCSIYSGWITAFCFWDDKGKCLYRDPLLTTYEYEDESQVFDDEDDNFGLSDTDLPRSTPSRDLVGTKKMPHLKLDGVAYHLLESDQTPSGYSTVPVTIVENGVTYQTVMGAGLIGMRAISSGDVDSMSTGLDSLVPQSAW</sequence>
<dbReference type="InterPro" id="IPR025533">
    <property type="entry name" value="DUF4419"/>
</dbReference>
<accession>A0A9P4NY84</accession>
<evidence type="ECO:0000313" key="1">
    <source>
        <dbReference type="EMBL" id="KAF2433951.1"/>
    </source>
</evidence>
<dbReference type="Pfam" id="PF14388">
    <property type="entry name" value="DUF4419"/>
    <property type="match status" value="1"/>
</dbReference>
<comment type="caution">
    <text evidence="1">The sequence shown here is derived from an EMBL/GenBank/DDBJ whole genome shotgun (WGS) entry which is preliminary data.</text>
</comment>
<organism evidence="1 2">
    <name type="scientific">Tothia fuscella</name>
    <dbReference type="NCBI Taxonomy" id="1048955"/>
    <lineage>
        <taxon>Eukaryota</taxon>
        <taxon>Fungi</taxon>
        <taxon>Dikarya</taxon>
        <taxon>Ascomycota</taxon>
        <taxon>Pezizomycotina</taxon>
        <taxon>Dothideomycetes</taxon>
        <taxon>Pleosporomycetidae</taxon>
        <taxon>Venturiales</taxon>
        <taxon>Cylindrosympodiaceae</taxon>
        <taxon>Tothia</taxon>
    </lineage>
</organism>
<evidence type="ECO:0000313" key="2">
    <source>
        <dbReference type="Proteomes" id="UP000800235"/>
    </source>
</evidence>